<evidence type="ECO:0000313" key="10">
    <source>
        <dbReference type="Proteomes" id="UP000093199"/>
    </source>
</evidence>
<keyword evidence="6" id="KW-1133">Transmembrane helix</keyword>
<proteinExistence type="inferred from homology"/>
<protein>
    <submittedName>
        <fullName evidence="9">Transporter</fullName>
    </submittedName>
</protein>
<keyword evidence="3" id="KW-0813">Transport</keyword>
<dbReference type="AlphaFoldDB" id="A0A1C0Y7J1"/>
<dbReference type="STRING" id="33978.A6M13_06140"/>
<evidence type="ECO:0000259" key="8">
    <source>
        <dbReference type="Pfam" id="PF00892"/>
    </source>
</evidence>
<reference evidence="9 10" key="1">
    <citation type="submission" date="2016-07" db="EMBL/GenBank/DDBJ databases">
        <title>Caryophanon tenue genome sequencing.</title>
        <authorList>
            <person name="Verma A."/>
            <person name="Pal Y."/>
            <person name="Krishnamurthi S."/>
        </authorList>
    </citation>
    <scope>NUCLEOTIDE SEQUENCE [LARGE SCALE GENOMIC DNA]</scope>
    <source>
        <strain evidence="9 10">DSM 14152</strain>
    </source>
</reference>
<evidence type="ECO:0000256" key="7">
    <source>
        <dbReference type="ARBA" id="ARBA00023136"/>
    </source>
</evidence>
<comment type="caution">
    <text evidence="9">The sequence shown here is derived from an EMBL/GenBank/DDBJ whole genome shotgun (WGS) entry which is preliminary data.</text>
</comment>
<accession>A0A1C0Y7J1</accession>
<evidence type="ECO:0000256" key="1">
    <source>
        <dbReference type="ARBA" id="ARBA00004651"/>
    </source>
</evidence>
<dbReference type="Pfam" id="PF00892">
    <property type="entry name" value="EamA"/>
    <property type="match status" value="2"/>
</dbReference>
<keyword evidence="4" id="KW-1003">Cell membrane</keyword>
<dbReference type="Proteomes" id="UP000093199">
    <property type="component" value="Unassembled WGS sequence"/>
</dbReference>
<keyword evidence="7" id="KW-0472">Membrane</keyword>
<dbReference type="GO" id="GO:0005886">
    <property type="term" value="C:plasma membrane"/>
    <property type="evidence" value="ECO:0007669"/>
    <property type="project" value="UniProtKB-SubCell"/>
</dbReference>
<evidence type="ECO:0000256" key="2">
    <source>
        <dbReference type="ARBA" id="ARBA00007362"/>
    </source>
</evidence>
<feature type="domain" description="EamA" evidence="8">
    <location>
        <begin position="138"/>
        <end position="270"/>
    </location>
</feature>
<dbReference type="SUPFAM" id="SSF103481">
    <property type="entry name" value="Multidrug resistance efflux transporter EmrE"/>
    <property type="match status" value="2"/>
</dbReference>
<dbReference type="InterPro" id="IPR000620">
    <property type="entry name" value="EamA_dom"/>
</dbReference>
<dbReference type="EMBL" id="MASJ01000039">
    <property type="protein sequence ID" value="OCS83120.1"/>
    <property type="molecule type" value="Genomic_DNA"/>
</dbReference>
<dbReference type="NCBIfam" id="TIGR00688">
    <property type="entry name" value="rarD"/>
    <property type="match status" value="1"/>
</dbReference>
<dbReference type="InterPro" id="IPR004626">
    <property type="entry name" value="RarD"/>
</dbReference>
<name>A0A1C0Y7J1_9BACL</name>
<dbReference type="InterPro" id="IPR037185">
    <property type="entry name" value="EmrE-like"/>
</dbReference>
<evidence type="ECO:0000313" key="9">
    <source>
        <dbReference type="EMBL" id="OCS83120.1"/>
    </source>
</evidence>
<organism evidence="9 10">
    <name type="scientific">Caryophanon tenue</name>
    <dbReference type="NCBI Taxonomy" id="33978"/>
    <lineage>
        <taxon>Bacteria</taxon>
        <taxon>Bacillati</taxon>
        <taxon>Bacillota</taxon>
        <taxon>Bacilli</taxon>
        <taxon>Bacillales</taxon>
        <taxon>Caryophanaceae</taxon>
        <taxon>Caryophanon</taxon>
    </lineage>
</organism>
<keyword evidence="5" id="KW-0812">Transmembrane</keyword>
<keyword evidence="10" id="KW-1185">Reference proteome</keyword>
<evidence type="ECO:0000256" key="6">
    <source>
        <dbReference type="ARBA" id="ARBA00022989"/>
    </source>
</evidence>
<gene>
    <name evidence="9" type="ORF">A6M13_06140</name>
</gene>
<sequence length="285" mass="32326">MWGLFPLFWTLLAHVNSFDILANRIVWSFVFSVVAMIVLNKWHRFTDVVRQLIESPKKAIILFFASVCISVNWFMYIWAVANHHVIDTSLGYYINPLLSIVFGVIIYKETLLRGQKIAITIAAIGVAIMIVSYGEIPFIALTLAVSFALYGVMKKQVQLEALHSVALETLLILPIALGYMVYQWQQGQAAFLHIHWTTDVLLIVSGLVTIIPLVCFAVAAKNLPLYVLGFLQYMTPTMTLLFGLFLYGETFSQADIIGFSFIWLSLFIFSVATYRQHRRMNKVAS</sequence>
<dbReference type="PANTHER" id="PTHR22911:SF137">
    <property type="entry name" value="SOLUTE CARRIER FAMILY 35 MEMBER G2-RELATED"/>
    <property type="match status" value="1"/>
</dbReference>
<feature type="domain" description="EamA" evidence="8">
    <location>
        <begin position="1"/>
        <end position="130"/>
    </location>
</feature>
<comment type="similarity">
    <text evidence="2">Belongs to the EamA transporter family.</text>
</comment>
<evidence type="ECO:0000256" key="3">
    <source>
        <dbReference type="ARBA" id="ARBA00022448"/>
    </source>
</evidence>
<comment type="subcellular location">
    <subcellularLocation>
        <location evidence="1">Cell membrane</location>
        <topology evidence="1">Multi-pass membrane protein</topology>
    </subcellularLocation>
</comment>
<dbReference type="PANTHER" id="PTHR22911">
    <property type="entry name" value="ACYL-MALONYL CONDENSING ENZYME-RELATED"/>
    <property type="match status" value="1"/>
</dbReference>
<evidence type="ECO:0000256" key="4">
    <source>
        <dbReference type="ARBA" id="ARBA00022475"/>
    </source>
</evidence>
<evidence type="ECO:0000256" key="5">
    <source>
        <dbReference type="ARBA" id="ARBA00022692"/>
    </source>
</evidence>